<evidence type="ECO:0000313" key="3">
    <source>
        <dbReference type="Proteomes" id="UP000048965"/>
    </source>
</evidence>
<name>A0A0P4RGJ0_9ACTN</name>
<reference evidence="3" key="1">
    <citation type="submission" date="2014-09" db="EMBL/GenBank/DDBJ databases">
        <title>Whole genome shotgun sequence of Streptomyces sp. NBRC 110027.</title>
        <authorList>
            <person name="Komaki H."/>
            <person name="Ichikawa N."/>
            <person name="Katano-Makiyama Y."/>
            <person name="Hosoyama A."/>
            <person name="Hashimoto M."/>
            <person name="Uohara A."/>
            <person name="Kitahashi Y."/>
            <person name="Ohji S."/>
            <person name="Kimura A."/>
            <person name="Yamazoe A."/>
            <person name="Igarashi Y."/>
            <person name="Fujita N."/>
        </authorList>
    </citation>
    <scope>NUCLEOTIDE SEQUENCE [LARGE SCALE GENOMIC DNA]</scope>
    <source>
        <strain evidence="3">NBRC 110027</strain>
    </source>
</reference>
<evidence type="ECO:0000256" key="1">
    <source>
        <dbReference type="SAM" id="MobiDB-lite"/>
    </source>
</evidence>
<keyword evidence="3" id="KW-1185">Reference proteome</keyword>
<gene>
    <name evidence="2" type="ORF">TPA0598_13_00570</name>
</gene>
<feature type="compositionally biased region" description="Polar residues" evidence="1">
    <location>
        <begin position="7"/>
        <end position="20"/>
    </location>
</feature>
<protein>
    <submittedName>
        <fullName evidence="2">Uncharacterized protein</fullName>
    </submittedName>
</protein>
<dbReference type="EMBL" id="BBNO01000013">
    <property type="protein sequence ID" value="GAO12873.1"/>
    <property type="molecule type" value="Genomic_DNA"/>
</dbReference>
<accession>A0A0P4RGJ0</accession>
<comment type="caution">
    <text evidence="2">The sequence shown here is derived from an EMBL/GenBank/DDBJ whole genome shotgun (WGS) entry which is preliminary data.</text>
</comment>
<dbReference type="AlphaFoldDB" id="A0A0P4RGJ0"/>
<dbReference type="Proteomes" id="UP000048965">
    <property type="component" value="Unassembled WGS sequence"/>
</dbReference>
<reference evidence="2 3" key="2">
    <citation type="journal article" date="2015" name="Stand. Genomic Sci.">
        <title>Draft genome sequence of marine-derived Streptomyces sp. TP-A0598, a producer of anti-MRSA antibiotic lydicamycins.</title>
        <authorList>
            <person name="Komaki H."/>
            <person name="Ichikawa N."/>
            <person name="Hosoyama A."/>
            <person name="Fujita N."/>
            <person name="Igarashi Y."/>
        </authorList>
    </citation>
    <scope>NUCLEOTIDE SEQUENCE [LARGE SCALE GENOMIC DNA]</scope>
    <source>
        <strain evidence="2 3">NBRC 110027</strain>
    </source>
</reference>
<feature type="region of interest" description="Disordered" evidence="1">
    <location>
        <begin position="1"/>
        <end position="20"/>
    </location>
</feature>
<evidence type="ECO:0000313" key="2">
    <source>
        <dbReference type="EMBL" id="GAO12873.1"/>
    </source>
</evidence>
<proteinExistence type="predicted"/>
<sequence length="105" mass="11632">MGVLSPADSSAQSHQCPVTSNLERVTPKFERWLVGALRVDAVGDLEIRREDPAISWRFRPPPVPLCRLGGYWRNRPRSLGIQRGSQVMMVTVAAKLPIVTKKAPG</sequence>
<organism evidence="2 3">
    <name type="scientific">Streptomyces lydicamycinicus</name>
    <dbReference type="NCBI Taxonomy" id="1546107"/>
    <lineage>
        <taxon>Bacteria</taxon>
        <taxon>Bacillati</taxon>
        <taxon>Actinomycetota</taxon>
        <taxon>Actinomycetes</taxon>
        <taxon>Kitasatosporales</taxon>
        <taxon>Streptomycetaceae</taxon>
        <taxon>Streptomyces</taxon>
    </lineage>
</organism>